<accession>A0A0M3I4H3</accession>
<evidence type="ECO:0000313" key="3">
    <source>
        <dbReference type="WBParaSite" id="ALUE_0001169001-mRNA-1"/>
    </source>
</evidence>
<name>A0A0M3I4H3_ASCLU</name>
<feature type="compositionally biased region" description="Basic and acidic residues" evidence="1">
    <location>
        <begin position="35"/>
        <end position="53"/>
    </location>
</feature>
<feature type="region of interest" description="Disordered" evidence="1">
    <location>
        <begin position="1"/>
        <end position="60"/>
    </location>
</feature>
<reference evidence="3" key="1">
    <citation type="submission" date="2017-02" db="UniProtKB">
        <authorList>
            <consortium name="WormBaseParasite"/>
        </authorList>
    </citation>
    <scope>IDENTIFICATION</scope>
</reference>
<organism evidence="2 3">
    <name type="scientific">Ascaris lumbricoides</name>
    <name type="common">Giant roundworm</name>
    <dbReference type="NCBI Taxonomy" id="6252"/>
    <lineage>
        <taxon>Eukaryota</taxon>
        <taxon>Metazoa</taxon>
        <taxon>Ecdysozoa</taxon>
        <taxon>Nematoda</taxon>
        <taxon>Chromadorea</taxon>
        <taxon>Rhabditida</taxon>
        <taxon>Spirurina</taxon>
        <taxon>Ascaridomorpha</taxon>
        <taxon>Ascaridoidea</taxon>
        <taxon>Ascarididae</taxon>
        <taxon>Ascaris</taxon>
    </lineage>
</organism>
<feature type="compositionally biased region" description="Polar residues" evidence="1">
    <location>
        <begin position="1"/>
        <end position="27"/>
    </location>
</feature>
<dbReference type="AlphaFoldDB" id="A0A0M3I4H3"/>
<dbReference type="Proteomes" id="UP000036681">
    <property type="component" value="Unplaced"/>
</dbReference>
<protein>
    <submittedName>
        <fullName evidence="3">BZIP domain-containing protein</fullName>
    </submittedName>
</protein>
<dbReference type="WBParaSite" id="ALUE_0001169001-mRNA-1">
    <property type="protein sequence ID" value="ALUE_0001169001-mRNA-1"/>
    <property type="gene ID" value="ALUE_0001169001"/>
</dbReference>
<evidence type="ECO:0000313" key="2">
    <source>
        <dbReference type="Proteomes" id="UP000036681"/>
    </source>
</evidence>
<keyword evidence="2" id="KW-1185">Reference proteome</keyword>
<evidence type="ECO:0000256" key="1">
    <source>
        <dbReference type="SAM" id="MobiDB-lite"/>
    </source>
</evidence>
<sequence length="437" mass="48422">MNDIASPTDSDASSVVDTNTPSLSTTAPKKKGGRPRKEDAAQKEQELSSEAKAKRDKRRHDNLLAAARYRQKKDEAIKVLTQQLQARELEVNEKYAKIMEFKNRIEKMESFRQDFSEQLAELKAKWDSELTAIVDAAQVQQTTRTPNATMNTPTTPARGVLIMPVMRNISTSQTHTYALSSNTIDASLNEATDVSSSSITPPQAIRQIGIGSTTISPSSPRIMGPSSMKRLPKHLPAEYLQAAIHRGIDAQRQPTPPMIDSFARGVVAVPLLREMVHSSAARSVPHMVEQASSQMQTAAKLGDMQLPMGQLRLPVVRSNSPVSNNAAPDDGVLSFLRLDQPNPYSPQDHMATSLSSAKEQPRIRTFTHRKGRPRLDETHSGQVLTATNCELEKYSASILRYQQPTNVVPNEAPLALRAVQSKLQLHYLVFFVHPKYF</sequence>
<proteinExistence type="predicted"/>